<dbReference type="PANTHER" id="PTHR44942:SF4">
    <property type="entry name" value="METHYLTRANSFERASE TYPE 11 DOMAIN-CONTAINING PROTEIN"/>
    <property type="match status" value="1"/>
</dbReference>
<dbReference type="PANTHER" id="PTHR44942">
    <property type="entry name" value="METHYLTRANSF_11 DOMAIN-CONTAINING PROTEIN"/>
    <property type="match status" value="1"/>
</dbReference>
<keyword evidence="3" id="KW-0808">Transferase</keyword>
<dbReference type="Pfam" id="PF08241">
    <property type="entry name" value="Methyltransf_11"/>
    <property type="match status" value="1"/>
</dbReference>
<protein>
    <submittedName>
        <fullName evidence="6">Methyltransferase DDB_G0268948</fullName>
    </submittedName>
</protein>
<dbReference type="InterPro" id="IPR051052">
    <property type="entry name" value="Diverse_substrate_MTase"/>
</dbReference>
<dbReference type="InParanoid" id="A0A1S3IYE0"/>
<dbReference type="GO" id="GO:0032259">
    <property type="term" value="P:methylation"/>
    <property type="evidence" value="ECO:0007669"/>
    <property type="project" value="UniProtKB-KW"/>
</dbReference>
<dbReference type="AlphaFoldDB" id="A0A1S3IYE0"/>
<dbReference type="InterPro" id="IPR013216">
    <property type="entry name" value="Methyltransf_11"/>
</dbReference>
<keyword evidence="2 6" id="KW-0489">Methyltransferase</keyword>
<keyword evidence="5" id="KW-1185">Reference proteome</keyword>
<feature type="domain" description="Methyltransferase type 11" evidence="4">
    <location>
        <begin position="46"/>
        <end position="137"/>
    </location>
</feature>
<gene>
    <name evidence="6" type="primary">LOC106168153</name>
</gene>
<evidence type="ECO:0000256" key="2">
    <source>
        <dbReference type="ARBA" id="ARBA00022603"/>
    </source>
</evidence>
<sequence>MAHRHFEGAGHVIAYAKYRPQWTKNIVDRVITYLQEKLPAPYDQALDVGCGSGQFTHLLAPHFNHVTGIDVSDNQILQANNKNDMSNVRFKKGSGESFPVDDHSVDLVTSAQAAHWFDLDKFYAETERVLRPHGCVALLGYAVPVLDSNPHGEILSKYIRDFYGRLWKTSCWDEMRKHVDNRYPDERFACRLPLREYVRDETLSMEYDTTLEHFIGYVSSWSGYNKYMEKYPESKILEDLQENLLKTMDREATIHSELHVTFPIFMLLGRKPGS</sequence>
<dbReference type="KEGG" id="lak:106168153"/>
<dbReference type="SUPFAM" id="SSF53335">
    <property type="entry name" value="S-adenosyl-L-methionine-dependent methyltransferases"/>
    <property type="match status" value="1"/>
</dbReference>
<dbReference type="InterPro" id="IPR029063">
    <property type="entry name" value="SAM-dependent_MTases_sf"/>
</dbReference>
<evidence type="ECO:0000313" key="6">
    <source>
        <dbReference type="RefSeq" id="XP_013402564.2"/>
    </source>
</evidence>
<evidence type="ECO:0000259" key="4">
    <source>
        <dbReference type="Pfam" id="PF08241"/>
    </source>
</evidence>
<dbReference type="RefSeq" id="XP_013402564.2">
    <property type="nucleotide sequence ID" value="XM_013547110.2"/>
</dbReference>
<dbReference type="GO" id="GO:0008757">
    <property type="term" value="F:S-adenosylmethionine-dependent methyltransferase activity"/>
    <property type="evidence" value="ECO:0007669"/>
    <property type="project" value="InterPro"/>
</dbReference>
<reference evidence="6" key="1">
    <citation type="submission" date="2025-08" db="UniProtKB">
        <authorList>
            <consortium name="RefSeq"/>
        </authorList>
    </citation>
    <scope>IDENTIFICATION</scope>
    <source>
        <tissue evidence="6">Gonads</tissue>
    </source>
</reference>
<proteinExistence type="inferred from homology"/>
<dbReference type="Proteomes" id="UP000085678">
    <property type="component" value="Unplaced"/>
</dbReference>
<evidence type="ECO:0000313" key="5">
    <source>
        <dbReference type="Proteomes" id="UP000085678"/>
    </source>
</evidence>
<dbReference type="CDD" id="cd02440">
    <property type="entry name" value="AdoMet_MTases"/>
    <property type="match status" value="1"/>
</dbReference>
<evidence type="ECO:0000256" key="3">
    <source>
        <dbReference type="ARBA" id="ARBA00022679"/>
    </source>
</evidence>
<name>A0A1S3IYE0_LINAN</name>
<dbReference type="GeneID" id="106168153"/>
<comment type="similarity">
    <text evidence="1">Belongs to the methyltransferase superfamily.</text>
</comment>
<accession>A0A1S3IYE0</accession>
<dbReference type="OrthoDB" id="506498at2759"/>
<evidence type="ECO:0000256" key="1">
    <source>
        <dbReference type="ARBA" id="ARBA00008361"/>
    </source>
</evidence>
<organism evidence="5 6">
    <name type="scientific">Lingula anatina</name>
    <name type="common">Brachiopod</name>
    <name type="synonym">Lingula unguis</name>
    <dbReference type="NCBI Taxonomy" id="7574"/>
    <lineage>
        <taxon>Eukaryota</taxon>
        <taxon>Metazoa</taxon>
        <taxon>Spiralia</taxon>
        <taxon>Lophotrochozoa</taxon>
        <taxon>Brachiopoda</taxon>
        <taxon>Linguliformea</taxon>
        <taxon>Lingulata</taxon>
        <taxon>Lingulida</taxon>
        <taxon>Linguloidea</taxon>
        <taxon>Lingulidae</taxon>
        <taxon>Lingula</taxon>
    </lineage>
</organism>
<dbReference type="Gene3D" id="3.40.50.150">
    <property type="entry name" value="Vaccinia Virus protein VP39"/>
    <property type="match status" value="1"/>
</dbReference>